<dbReference type="PANTHER" id="PTHR32303">
    <property type="entry name" value="QUINOPROTEIN ALCOHOL DEHYDROGENASE (CYTOCHROME C)"/>
    <property type="match status" value="1"/>
</dbReference>
<dbReference type="SMART" id="SM00564">
    <property type="entry name" value="PQQ"/>
    <property type="match status" value="5"/>
</dbReference>
<dbReference type="RefSeq" id="WP_183200976.1">
    <property type="nucleotide sequence ID" value="NZ_JACIEK010000010.1"/>
</dbReference>
<dbReference type="NCBIfam" id="TIGR03074">
    <property type="entry name" value="PQQ_membr_DH"/>
    <property type="match status" value="1"/>
</dbReference>
<keyword evidence="3 6" id="KW-0560">Oxidoreductase</keyword>
<evidence type="ECO:0000259" key="5">
    <source>
        <dbReference type="Pfam" id="PF01011"/>
    </source>
</evidence>
<feature type="transmembrane region" description="Helical" evidence="4">
    <location>
        <begin position="46"/>
        <end position="62"/>
    </location>
</feature>
<feature type="domain" description="Pyrrolo-quinoline quinone repeat" evidence="5">
    <location>
        <begin position="183"/>
        <end position="774"/>
    </location>
</feature>
<evidence type="ECO:0000256" key="1">
    <source>
        <dbReference type="ARBA" id="ARBA00001931"/>
    </source>
</evidence>
<dbReference type="InterPro" id="IPR002372">
    <property type="entry name" value="PQQ_rpt_dom"/>
</dbReference>
<evidence type="ECO:0000256" key="2">
    <source>
        <dbReference type="ARBA" id="ARBA00008156"/>
    </source>
</evidence>
<organism evidence="6 7">
    <name type="scientific">Aureimonas pseudogalii</name>
    <dbReference type="NCBI Taxonomy" id="1744844"/>
    <lineage>
        <taxon>Bacteria</taxon>
        <taxon>Pseudomonadati</taxon>
        <taxon>Pseudomonadota</taxon>
        <taxon>Alphaproteobacteria</taxon>
        <taxon>Hyphomicrobiales</taxon>
        <taxon>Aurantimonadaceae</taxon>
        <taxon>Aureimonas</taxon>
    </lineage>
</organism>
<dbReference type="AlphaFoldDB" id="A0A7W6H6E7"/>
<dbReference type="SUPFAM" id="SSF50998">
    <property type="entry name" value="Quinoprotein alcohol dehydrogenase-like"/>
    <property type="match status" value="1"/>
</dbReference>
<dbReference type="Proteomes" id="UP000542776">
    <property type="component" value="Unassembled WGS sequence"/>
</dbReference>
<proteinExistence type="inferred from homology"/>
<name>A0A7W6H6E7_9HYPH</name>
<dbReference type="GO" id="GO:0016020">
    <property type="term" value="C:membrane"/>
    <property type="evidence" value="ECO:0007669"/>
    <property type="project" value="InterPro"/>
</dbReference>
<dbReference type="InterPro" id="IPR017511">
    <property type="entry name" value="PQQ_mDH"/>
</dbReference>
<evidence type="ECO:0000256" key="3">
    <source>
        <dbReference type="ARBA" id="ARBA00023002"/>
    </source>
</evidence>
<feature type="transmembrane region" description="Helical" evidence="4">
    <location>
        <begin position="131"/>
        <end position="150"/>
    </location>
</feature>
<comment type="cofactor">
    <cofactor evidence="1">
        <name>pyrroloquinoline quinone</name>
        <dbReference type="ChEBI" id="CHEBI:58442"/>
    </cofactor>
</comment>
<dbReference type="CDD" id="cd10280">
    <property type="entry name" value="PQQ_mGDH"/>
    <property type="match status" value="1"/>
</dbReference>
<dbReference type="EMBL" id="JACIEK010000010">
    <property type="protein sequence ID" value="MBB3999422.1"/>
    <property type="molecule type" value="Genomic_DNA"/>
</dbReference>
<dbReference type="EC" id="1.1.5.2" evidence="6"/>
<reference evidence="6 7" key="1">
    <citation type="submission" date="2020-08" db="EMBL/GenBank/DDBJ databases">
        <title>Genomic Encyclopedia of Type Strains, Phase IV (KMG-IV): sequencing the most valuable type-strain genomes for metagenomic binning, comparative biology and taxonomic classification.</title>
        <authorList>
            <person name="Goeker M."/>
        </authorList>
    </citation>
    <scope>NUCLEOTIDE SEQUENCE [LARGE SCALE GENOMIC DNA]</scope>
    <source>
        <strain evidence="6 7">DSM 102238</strain>
    </source>
</reference>
<dbReference type="Gene3D" id="2.140.10.10">
    <property type="entry name" value="Quinoprotein alcohol dehydrogenase-like superfamily"/>
    <property type="match status" value="2"/>
</dbReference>
<gene>
    <name evidence="6" type="ORF">GGR04_003292</name>
</gene>
<comment type="caution">
    <text evidence="6">The sequence shown here is derived from an EMBL/GenBank/DDBJ whole genome shotgun (WGS) entry which is preliminary data.</text>
</comment>
<dbReference type="InterPro" id="IPR011047">
    <property type="entry name" value="Quinoprotein_ADH-like_sf"/>
</dbReference>
<evidence type="ECO:0000256" key="4">
    <source>
        <dbReference type="SAM" id="Phobius"/>
    </source>
</evidence>
<dbReference type="GO" id="GO:0008876">
    <property type="term" value="F:quinoprotein glucose dehydrogenase activity"/>
    <property type="evidence" value="ECO:0007669"/>
    <property type="project" value="UniProtKB-EC"/>
</dbReference>
<keyword evidence="7" id="KW-1185">Reference proteome</keyword>
<feature type="transmembrane region" description="Helical" evidence="4">
    <location>
        <begin position="20"/>
        <end position="40"/>
    </location>
</feature>
<dbReference type="Pfam" id="PF01011">
    <property type="entry name" value="PQQ"/>
    <property type="match status" value="1"/>
</dbReference>
<dbReference type="PANTHER" id="PTHR32303:SF4">
    <property type="entry name" value="QUINOPROTEIN GLUCOSE DEHYDROGENASE"/>
    <property type="match status" value="1"/>
</dbReference>
<dbReference type="GO" id="GO:0048038">
    <property type="term" value="F:quinone binding"/>
    <property type="evidence" value="ECO:0007669"/>
    <property type="project" value="InterPro"/>
</dbReference>
<keyword evidence="4" id="KW-0472">Membrane</keyword>
<keyword evidence="4" id="KW-1133">Transmembrane helix</keyword>
<sequence>MTAPHPPSDPASGRWTRRLYAAFLAIVGVSLLAGGVMLVFAGGSPYYLVAGLMTLGSGVLIWRGDRRGAWLYGALLVGTLGWSVWEVGFEVWLLVPRLVAPFALGLGLLLPGVRRSPRHAPVLASVRGWPAFSGGLVASLLVGTGLNAVGPAKPADPLWQTGARVAAPERLARPIADVEGGEWPFYGNDRGGTRFSPLDQITPANVANLEVAWEAETGPAIEGPTGGLEVTPIMVGDSVYVCNGYNSVISFDAETGAERWRHAMTGSTESGKPCRGVSYYRVPGATGPCAERIFAPSQAPDLIALDARTGQPCAGFGDNGRVSLMEGLGEVSFGLYYLSSAPQLVRGKVVVGGSVLDNQLWGSPSGVIRAFDAVTGELSWAFDVGRPDRRTAPPVGETYTLSTPNSWAPLSADEDLGLVYVPTGNSPPDLYGGQRRPFDDEFNSSVVALDAETGALRWHFRTMNHDLWDYDVPSQPTLVDLPTPSGVRRALIQPTKRGETFVLDRETGEPIKPVEELAVPQGGTVAGERLSPTQPFSTGMPVFRGPTLREVDMWGMTPIDQMICRIKFRNARYEGTLTPIGLDRATIIDPGYGGGVNWGSVSIDADRGIMVASWMRLPTQAQLVTREVADERGIEIVDGKGPVNAQAPMANTPFAALVGPFLSPLGTPCSPPPWGLMTAVDLATGQVIWTKPFGTAEDTGPLGIPSKLPITMGVPFSGGSITTRGGLVFIAASVEQAIRAYDVTTGEEVWKARLPAGGQATPMTYRAPSGRQFVLVAAGGKPTLKTTRGTTIVAYALPN</sequence>
<evidence type="ECO:0000313" key="7">
    <source>
        <dbReference type="Proteomes" id="UP000542776"/>
    </source>
</evidence>
<feature type="transmembrane region" description="Helical" evidence="4">
    <location>
        <begin position="69"/>
        <end position="85"/>
    </location>
</feature>
<accession>A0A7W6H6E7</accession>
<keyword evidence="4" id="KW-0812">Transmembrane</keyword>
<protein>
    <submittedName>
        <fullName evidence="6">Quinoprotein glucose dehydrogenase</fullName>
        <ecNumber evidence="6">1.1.5.2</ecNumber>
    </submittedName>
</protein>
<feature type="transmembrane region" description="Helical" evidence="4">
    <location>
        <begin position="91"/>
        <end position="110"/>
    </location>
</feature>
<dbReference type="InterPro" id="IPR018391">
    <property type="entry name" value="PQQ_b-propeller_rpt"/>
</dbReference>
<comment type="similarity">
    <text evidence="2">Belongs to the bacterial PQQ dehydrogenase family.</text>
</comment>
<evidence type="ECO:0000313" key="6">
    <source>
        <dbReference type="EMBL" id="MBB3999422.1"/>
    </source>
</evidence>